<gene>
    <name evidence="1" type="ORF">E3N88_14175</name>
</gene>
<evidence type="ECO:0000313" key="2">
    <source>
        <dbReference type="Proteomes" id="UP000326396"/>
    </source>
</evidence>
<comment type="caution">
    <text evidence="1">The sequence shown here is derived from an EMBL/GenBank/DDBJ whole genome shotgun (WGS) entry which is preliminary data.</text>
</comment>
<sequence>METRFAKENGSAYARGFANQAKVRHCLLCTTMDAPGRVLRGYIPQIWPKDLSDQLYFHVELVPSYAWTPRTPDFVSKRVRYESWKW</sequence>
<dbReference type="Proteomes" id="UP000326396">
    <property type="component" value="Linkage Group LG15"/>
</dbReference>
<proteinExistence type="predicted"/>
<dbReference type="EMBL" id="SZYD01000007">
    <property type="protein sequence ID" value="KAD5802815.1"/>
    <property type="molecule type" value="Genomic_DNA"/>
</dbReference>
<keyword evidence="2" id="KW-1185">Reference proteome</keyword>
<reference evidence="1 2" key="1">
    <citation type="submission" date="2019-05" db="EMBL/GenBank/DDBJ databases">
        <title>Mikania micrantha, genome provides insights into the molecular mechanism of rapid growth.</title>
        <authorList>
            <person name="Liu B."/>
        </authorList>
    </citation>
    <scope>NUCLEOTIDE SEQUENCE [LARGE SCALE GENOMIC DNA]</scope>
    <source>
        <strain evidence="1">NLD-2019</strain>
        <tissue evidence="1">Leaf</tissue>
    </source>
</reference>
<dbReference type="AlphaFoldDB" id="A0A5N6P3S8"/>
<organism evidence="1 2">
    <name type="scientific">Mikania micrantha</name>
    <name type="common">bitter vine</name>
    <dbReference type="NCBI Taxonomy" id="192012"/>
    <lineage>
        <taxon>Eukaryota</taxon>
        <taxon>Viridiplantae</taxon>
        <taxon>Streptophyta</taxon>
        <taxon>Embryophyta</taxon>
        <taxon>Tracheophyta</taxon>
        <taxon>Spermatophyta</taxon>
        <taxon>Magnoliopsida</taxon>
        <taxon>eudicotyledons</taxon>
        <taxon>Gunneridae</taxon>
        <taxon>Pentapetalae</taxon>
        <taxon>asterids</taxon>
        <taxon>campanulids</taxon>
        <taxon>Asterales</taxon>
        <taxon>Asteraceae</taxon>
        <taxon>Asteroideae</taxon>
        <taxon>Heliantheae alliance</taxon>
        <taxon>Eupatorieae</taxon>
        <taxon>Mikania</taxon>
    </lineage>
</organism>
<protein>
    <submittedName>
        <fullName evidence="1">Uncharacterized protein</fullName>
    </submittedName>
</protein>
<accession>A0A5N6P3S8</accession>
<name>A0A5N6P3S8_9ASTR</name>
<evidence type="ECO:0000313" key="1">
    <source>
        <dbReference type="EMBL" id="KAD5802815.1"/>
    </source>
</evidence>